<proteinExistence type="predicted"/>
<accession>A0A364P2A0</accession>
<evidence type="ECO:0008006" key="3">
    <source>
        <dbReference type="Google" id="ProtNLM"/>
    </source>
</evidence>
<protein>
    <recommendedName>
        <fullName evidence="3">DUF3018 domain-containing protein</fullName>
    </recommendedName>
</protein>
<dbReference type="InterPro" id="IPR021558">
    <property type="entry name" value="MazE-like"/>
</dbReference>
<sequence>MRMMRARRRAEGLREVRLVVPDARAEITKLRIAKQVERLSPTSESEAMDWIEHVSEFDTADDASR</sequence>
<gene>
    <name evidence="1" type="ORF">CU669_03115</name>
</gene>
<dbReference type="Pfam" id="PF11455">
    <property type="entry name" value="MazE-like"/>
    <property type="match status" value="1"/>
</dbReference>
<dbReference type="AlphaFoldDB" id="A0A364P2A0"/>
<organism evidence="1 2">
    <name type="scientific">Paramagnetospirillum kuznetsovii</name>
    <dbReference type="NCBI Taxonomy" id="2053833"/>
    <lineage>
        <taxon>Bacteria</taxon>
        <taxon>Pseudomonadati</taxon>
        <taxon>Pseudomonadota</taxon>
        <taxon>Alphaproteobacteria</taxon>
        <taxon>Rhodospirillales</taxon>
        <taxon>Magnetospirillaceae</taxon>
        <taxon>Paramagnetospirillum</taxon>
    </lineage>
</organism>
<name>A0A364P2A0_9PROT</name>
<comment type="caution">
    <text evidence="1">The sequence shown here is derived from an EMBL/GenBank/DDBJ whole genome shotgun (WGS) entry which is preliminary data.</text>
</comment>
<evidence type="ECO:0000313" key="2">
    <source>
        <dbReference type="Proteomes" id="UP000251075"/>
    </source>
</evidence>
<evidence type="ECO:0000313" key="1">
    <source>
        <dbReference type="EMBL" id="RAU23478.1"/>
    </source>
</evidence>
<reference evidence="1 2" key="1">
    <citation type="submission" date="2017-11" db="EMBL/GenBank/DDBJ databases">
        <title>Draft genome sequence of magnetotactic bacterium Magnetospirillum kuznetsovii LBB-42.</title>
        <authorList>
            <person name="Grouzdev D.S."/>
            <person name="Rysina M.S."/>
            <person name="Baslerov R.V."/>
            <person name="Koziaeva V."/>
        </authorList>
    </citation>
    <scope>NUCLEOTIDE SEQUENCE [LARGE SCALE GENOMIC DNA]</scope>
    <source>
        <strain evidence="1 2">LBB-42</strain>
    </source>
</reference>
<dbReference type="Proteomes" id="UP000251075">
    <property type="component" value="Unassembled WGS sequence"/>
</dbReference>
<keyword evidence="2" id="KW-1185">Reference proteome</keyword>
<dbReference type="EMBL" id="PGTO01000002">
    <property type="protein sequence ID" value="RAU23478.1"/>
    <property type="molecule type" value="Genomic_DNA"/>
</dbReference>
<dbReference type="OrthoDB" id="7366795at2"/>